<feature type="region of interest" description="Disordered" evidence="1">
    <location>
        <begin position="731"/>
        <end position="753"/>
    </location>
</feature>
<sequence length="1394" mass="155846">MQKVSALLPAHYHTSSASAIPEFQSPTSSCTHKTHLNTFIEKFLTIAARLRKRKAQDDLPVNPPQRQNNATASPKAKGSKRVKVGNAGSVQLLNPACAAQGARIEAISLAISDTLARSHNITSNGGQDQCLEDAAVAPTDPITLDRRSVTTITTKPPKVAANATKGTVAAPKKAEPEGSKEDQKGASPNDSANTVQTNRRPQRQRKPTVQAQQNDQMEDLITPESRDERRLARWAAEAAGVPTELPQDIQHAIQQEAARNDLDAQRPQDAATTRLAVAHATALQSVRATAEDVDFLPQPNQKWPQLTIAAPDGPQPIVLPNHPDGYSVALRYAMQMGKELQEANAIGNHFEKDWTVGRYLENVTFIEHAHIWIPGSGEGLTRPIDLLLGLSDHNTKMTVVNDGRLQRGGLGDGVMADANGQLVGTWKYRPLTTTYKPCEACQNLYRKNKQFEKGDPRIVKRCHFACQYHENPRQDLVVHSGRYRAVSFHDVLKLPKRMVISPDDLRELGTKYNHTEAVLNGRAAEDIKKNARSRKTDIADPDPRVLTDGDPVQDEQEFIWIKIHCCEKMIPLLQRVKNQIDRTAPEKRRFMVIPANFAGTSEALPRMAIRDVYGKASGDELMIEIQRQPILMIPIVLEGLHKKLEGLKKRIQELQPDWIEERQDHLDRLESEFTKQHEEALKTRKRDNATIAGERRRFTTQQAAYEARMLAQVRIIEESVRVHKKRVGYDDPLPMSLPPQTHNQSGPRFVDKKVPSSLDQFTESYDRRTSFPQTQNQSDPRYVDDRLAHGSKHFTASYNRAVMSSVHYQLSEEEERIQETQATLAIEDANTLGKIALGHAGASQKSYAERFSDMFKHLYPFEELPNTLPTGPHNKNFCTLEDSSFSTRIPEVRADNPTTPAAETVTLPPAGGPLASNAEGSSEEIEAAVEAVESTDQNAETGGPDLDIQYSSNVLTEGTSNGLGRNLRKRKRDSFLEGVDEESDSPNNRTNDNDSSHESNVGQDDTRNEKGVGRALRPRGVKIAQAPAHKKARMDTSSFQAGPAGDAKDVSQALEDNSVGAASASKQVIPKVEGDEDEKVSDEDKKNWEVLDADDPAYERDQPREIVVRRRHKITQEVVVWRYKHADQVDWSDQNWITFINGWRRQYIRRCGGSHIVGYDRRPWTQEELDWIEAEIRKEVRNRAGGEEAFRSRPGWAAMFRRFQAKFGEKTRTSAGFNTKCTRFMKEFKNDGGENEQDAQRETDSADLRDPNNNSESTSFEGGISTEDATNDEDTTAPTEHTILVGSGANTAPTPPIITARRDGERFVFVIREWSSAGRIDSENEGQSLNNAHLRTNNTTSRKRKRVEDANDSSVAPEHRLKRSKTENISDRDKEMEDRGAGGEAGRENIEEEP</sequence>
<feature type="region of interest" description="Disordered" evidence="1">
    <location>
        <begin position="892"/>
        <end position="1085"/>
    </location>
</feature>
<feature type="compositionally biased region" description="Polar residues" evidence="1">
    <location>
        <begin position="770"/>
        <end position="779"/>
    </location>
</feature>
<feature type="region of interest" description="Disordered" evidence="1">
    <location>
        <begin position="763"/>
        <end position="782"/>
    </location>
</feature>
<accession>A0A6A6YTD5</accession>
<feature type="compositionally biased region" description="Basic and acidic residues" evidence="1">
    <location>
        <begin position="1228"/>
        <end position="1250"/>
    </location>
</feature>
<feature type="compositionally biased region" description="Basic and acidic residues" evidence="1">
    <location>
        <begin position="1364"/>
        <end position="1394"/>
    </location>
</feature>
<protein>
    <submittedName>
        <fullName evidence="2 4">Uncharacterized protein</fullName>
    </submittedName>
</protein>
<reference evidence="2 4" key="1">
    <citation type="journal article" date="2020" name="Stud. Mycol.">
        <title>101 Dothideomycetes genomes: a test case for predicting lifestyles and emergence of pathogens.</title>
        <authorList>
            <person name="Haridas S."/>
            <person name="Albert R."/>
            <person name="Binder M."/>
            <person name="Bloem J."/>
            <person name="Labutti K."/>
            <person name="Salamov A."/>
            <person name="Andreopoulos B."/>
            <person name="Baker S."/>
            <person name="Barry K."/>
            <person name="Bills G."/>
            <person name="Bluhm B."/>
            <person name="Cannon C."/>
            <person name="Castanera R."/>
            <person name="Culley D."/>
            <person name="Daum C."/>
            <person name="Ezra D."/>
            <person name="Gonzalez J."/>
            <person name="Henrissat B."/>
            <person name="Kuo A."/>
            <person name="Liang C."/>
            <person name="Lipzen A."/>
            <person name="Lutzoni F."/>
            <person name="Magnuson J."/>
            <person name="Mondo S."/>
            <person name="Nolan M."/>
            <person name="Ohm R."/>
            <person name="Pangilinan J."/>
            <person name="Park H.-J."/>
            <person name="Ramirez L."/>
            <person name="Alfaro M."/>
            <person name="Sun H."/>
            <person name="Tritt A."/>
            <person name="Yoshinaga Y."/>
            <person name="Zwiers L.-H."/>
            <person name="Turgeon B."/>
            <person name="Goodwin S."/>
            <person name="Spatafora J."/>
            <person name="Crous P."/>
            <person name="Grigoriev I."/>
        </authorList>
    </citation>
    <scope>NUCLEOTIDE SEQUENCE</scope>
    <source>
        <strain evidence="2 4">CBS 304.34</strain>
    </source>
</reference>
<dbReference type="GeneID" id="54466144"/>
<reference evidence="4" key="3">
    <citation type="submission" date="2025-04" db="UniProtKB">
        <authorList>
            <consortium name="RefSeq"/>
        </authorList>
    </citation>
    <scope>IDENTIFICATION</scope>
    <source>
        <strain evidence="4">CBS 304.34</strain>
    </source>
</reference>
<evidence type="ECO:0000313" key="3">
    <source>
        <dbReference type="Proteomes" id="UP000504636"/>
    </source>
</evidence>
<feature type="compositionally biased region" description="Basic and acidic residues" evidence="1">
    <location>
        <begin position="172"/>
        <end position="184"/>
    </location>
</feature>
<feature type="region of interest" description="Disordered" evidence="1">
    <location>
        <begin position="1321"/>
        <end position="1394"/>
    </location>
</feature>
<proteinExistence type="predicted"/>
<dbReference type="OrthoDB" id="10423650at2759"/>
<dbReference type="RefSeq" id="XP_033579180.1">
    <property type="nucleotide sequence ID" value="XM_033725251.1"/>
</dbReference>
<feature type="region of interest" description="Disordered" evidence="1">
    <location>
        <begin position="55"/>
        <end position="82"/>
    </location>
</feature>
<keyword evidence="3" id="KW-1185">Reference proteome</keyword>
<name>A0A6A6YTD5_9PEZI</name>
<feature type="compositionally biased region" description="Polar residues" evidence="1">
    <location>
        <begin position="186"/>
        <end position="199"/>
    </location>
</feature>
<feature type="region of interest" description="Disordered" evidence="1">
    <location>
        <begin position="146"/>
        <end position="226"/>
    </location>
</feature>
<dbReference type="Proteomes" id="UP000504636">
    <property type="component" value="Unplaced"/>
</dbReference>
<feature type="region of interest" description="Disordered" evidence="1">
    <location>
        <begin position="1228"/>
        <end position="1275"/>
    </location>
</feature>
<reference evidence="4" key="2">
    <citation type="submission" date="2020-04" db="EMBL/GenBank/DDBJ databases">
        <authorList>
            <consortium name="NCBI Genome Project"/>
        </authorList>
    </citation>
    <scope>NUCLEOTIDE SEQUENCE</scope>
    <source>
        <strain evidence="4">CBS 304.34</strain>
    </source>
</reference>
<gene>
    <name evidence="2 4" type="ORF">BDZ99DRAFT_518070</name>
</gene>
<feature type="compositionally biased region" description="Polar residues" evidence="1">
    <location>
        <begin position="1325"/>
        <end position="1334"/>
    </location>
</feature>
<feature type="compositionally biased region" description="Polar residues" evidence="1">
    <location>
        <begin position="1251"/>
        <end position="1260"/>
    </location>
</feature>
<evidence type="ECO:0000313" key="2">
    <source>
        <dbReference type="EMBL" id="KAF2812216.1"/>
    </source>
</evidence>
<dbReference type="EMBL" id="MU003697">
    <property type="protein sequence ID" value="KAF2812216.1"/>
    <property type="molecule type" value="Genomic_DNA"/>
</dbReference>
<feature type="compositionally biased region" description="Polar residues" evidence="1">
    <location>
        <begin position="949"/>
        <end position="963"/>
    </location>
</feature>
<evidence type="ECO:0000313" key="4">
    <source>
        <dbReference type="RefSeq" id="XP_033579180.1"/>
    </source>
</evidence>
<organism evidence="2">
    <name type="scientific">Mytilinidion resinicola</name>
    <dbReference type="NCBI Taxonomy" id="574789"/>
    <lineage>
        <taxon>Eukaryota</taxon>
        <taxon>Fungi</taxon>
        <taxon>Dikarya</taxon>
        <taxon>Ascomycota</taxon>
        <taxon>Pezizomycotina</taxon>
        <taxon>Dothideomycetes</taxon>
        <taxon>Pleosporomycetidae</taxon>
        <taxon>Mytilinidiales</taxon>
        <taxon>Mytilinidiaceae</taxon>
        <taxon>Mytilinidion</taxon>
    </lineage>
</organism>
<evidence type="ECO:0000256" key="1">
    <source>
        <dbReference type="SAM" id="MobiDB-lite"/>
    </source>
</evidence>